<name>A0A3N2RA53_9RHOB</name>
<comment type="caution">
    <text evidence="7">The sequence shown here is derived from an EMBL/GenBank/DDBJ whole genome shotgun (WGS) entry which is preliminary data.</text>
</comment>
<evidence type="ECO:0000256" key="1">
    <source>
        <dbReference type="ARBA" id="ARBA00001974"/>
    </source>
</evidence>
<evidence type="ECO:0000256" key="2">
    <source>
        <dbReference type="ARBA" id="ARBA00022630"/>
    </source>
</evidence>
<proteinExistence type="predicted"/>
<keyword evidence="3" id="KW-0274">FAD</keyword>
<protein>
    <submittedName>
        <fullName evidence="7">Monooxygenase</fullName>
    </submittedName>
</protein>
<dbReference type="AlphaFoldDB" id="A0A3N2RA53"/>
<evidence type="ECO:0000259" key="6">
    <source>
        <dbReference type="Pfam" id="PF01494"/>
    </source>
</evidence>
<evidence type="ECO:0000256" key="4">
    <source>
        <dbReference type="ARBA" id="ARBA00023002"/>
    </source>
</evidence>
<keyword evidence="8" id="KW-1185">Reference proteome</keyword>
<organism evidence="7 8">
    <name type="scientific">Histidinibacterium lentulum</name>
    <dbReference type="NCBI Taxonomy" id="2480588"/>
    <lineage>
        <taxon>Bacteria</taxon>
        <taxon>Pseudomonadati</taxon>
        <taxon>Pseudomonadota</taxon>
        <taxon>Alphaproteobacteria</taxon>
        <taxon>Rhodobacterales</taxon>
        <taxon>Paracoccaceae</taxon>
        <taxon>Histidinibacterium</taxon>
    </lineage>
</organism>
<gene>
    <name evidence="7" type="ORF">EAT49_02540</name>
</gene>
<keyword evidence="5 7" id="KW-0503">Monooxygenase</keyword>
<comment type="cofactor">
    <cofactor evidence="1">
        <name>FAD</name>
        <dbReference type="ChEBI" id="CHEBI:57692"/>
    </cofactor>
</comment>
<dbReference type="SUPFAM" id="SSF54373">
    <property type="entry name" value="FAD-linked reductases, C-terminal domain"/>
    <property type="match status" value="1"/>
</dbReference>
<dbReference type="RefSeq" id="WP_123640692.1">
    <property type="nucleotide sequence ID" value="NZ_ML119081.1"/>
</dbReference>
<accession>A0A3N2RA53</accession>
<dbReference type="Pfam" id="PF01494">
    <property type="entry name" value="FAD_binding_3"/>
    <property type="match status" value="1"/>
</dbReference>
<dbReference type="InterPro" id="IPR002938">
    <property type="entry name" value="FAD-bd"/>
</dbReference>
<dbReference type="PANTHER" id="PTHR13789:SF318">
    <property type="entry name" value="GERANYLGERANYL DIPHOSPHATE REDUCTASE"/>
    <property type="match status" value="1"/>
</dbReference>
<evidence type="ECO:0000256" key="5">
    <source>
        <dbReference type="ARBA" id="ARBA00023033"/>
    </source>
</evidence>
<dbReference type="OrthoDB" id="4230779at2"/>
<dbReference type="SUPFAM" id="SSF51905">
    <property type="entry name" value="FAD/NAD(P)-binding domain"/>
    <property type="match status" value="1"/>
</dbReference>
<keyword evidence="2" id="KW-0285">Flavoprotein</keyword>
<sequence>MSAAPASRPVAVIGGGIGGLATALALRAHGLDAAVYEQAEAFAEVGAGIQITPNGARVLNALGLEDAAAAKGLPLEAVEPMDGLSGRRVARFDLGGQPGPPYRVFHRADLIDILAGAARARGVGLHLGARIAAVAPTGAFEAGPWRVPPGLTVGADGVRSRVRPVLDGPGDPVFTGQVAWRAVVEGEAPPVARIWMAPGRHVVTYPLPGGRVNIVAVQERREWTAEGWHREADPGDLRHVFRGMTGRVTGLLAKVDRCLVWGLFRHPVAGVWHRSSGDGALALAGDAAHPTLPFLAQGANLALEDAWVLARHAASGTLDAYGSERRRRVSRAIEAANANARNYHLREPARSAALMALGAIGRVAPGAFMGRLRWLYGHDVTA</sequence>
<dbReference type="GO" id="GO:0004497">
    <property type="term" value="F:monooxygenase activity"/>
    <property type="evidence" value="ECO:0007669"/>
    <property type="project" value="UniProtKB-KW"/>
</dbReference>
<dbReference type="InterPro" id="IPR050493">
    <property type="entry name" value="FAD-dep_Monooxygenase_BioMet"/>
</dbReference>
<reference evidence="7 8" key="1">
    <citation type="submission" date="2018-10" db="EMBL/GenBank/DDBJ databases">
        <title>Histidinibacterium lentulum gen. nov., sp. nov., a marine bacterium from the culture broth of Picochlorum sp. 122.</title>
        <authorList>
            <person name="Wang G."/>
        </authorList>
    </citation>
    <scope>NUCLEOTIDE SEQUENCE [LARGE SCALE GENOMIC DNA]</scope>
    <source>
        <strain evidence="7 8">B17</strain>
    </source>
</reference>
<evidence type="ECO:0000313" key="7">
    <source>
        <dbReference type="EMBL" id="ROU04287.1"/>
    </source>
</evidence>
<dbReference type="EMBL" id="RDRB01000001">
    <property type="protein sequence ID" value="ROU04287.1"/>
    <property type="molecule type" value="Genomic_DNA"/>
</dbReference>
<dbReference type="InterPro" id="IPR036188">
    <property type="entry name" value="FAD/NAD-bd_sf"/>
</dbReference>
<evidence type="ECO:0000256" key="3">
    <source>
        <dbReference type="ARBA" id="ARBA00022827"/>
    </source>
</evidence>
<keyword evidence="4" id="KW-0560">Oxidoreductase</keyword>
<dbReference type="PRINTS" id="PR00420">
    <property type="entry name" value="RNGMNOXGNASE"/>
</dbReference>
<dbReference type="PANTHER" id="PTHR13789">
    <property type="entry name" value="MONOOXYGENASE"/>
    <property type="match status" value="1"/>
</dbReference>
<dbReference type="Proteomes" id="UP000268016">
    <property type="component" value="Unassembled WGS sequence"/>
</dbReference>
<feature type="domain" description="FAD-binding" evidence="6">
    <location>
        <begin position="9"/>
        <end position="335"/>
    </location>
</feature>
<dbReference type="Gene3D" id="3.50.50.60">
    <property type="entry name" value="FAD/NAD(P)-binding domain"/>
    <property type="match status" value="1"/>
</dbReference>
<evidence type="ECO:0000313" key="8">
    <source>
        <dbReference type="Proteomes" id="UP000268016"/>
    </source>
</evidence>
<dbReference type="GO" id="GO:0071949">
    <property type="term" value="F:FAD binding"/>
    <property type="evidence" value="ECO:0007669"/>
    <property type="project" value="InterPro"/>
</dbReference>